<reference evidence="1" key="1">
    <citation type="submission" date="2022-03" db="EMBL/GenBank/DDBJ databases">
        <title>Draft genome sequence of Aduncisulcus paluster, a free-living microaerophilic Fornicata.</title>
        <authorList>
            <person name="Yuyama I."/>
            <person name="Kume K."/>
            <person name="Tamura T."/>
            <person name="Inagaki Y."/>
            <person name="Hashimoto T."/>
        </authorList>
    </citation>
    <scope>NUCLEOTIDE SEQUENCE</scope>
    <source>
        <strain evidence="1">NY0171</strain>
    </source>
</reference>
<organism evidence="1 2">
    <name type="scientific">Aduncisulcus paluster</name>
    <dbReference type="NCBI Taxonomy" id="2918883"/>
    <lineage>
        <taxon>Eukaryota</taxon>
        <taxon>Metamonada</taxon>
        <taxon>Carpediemonas-like organisms</taxon>
        <taxon>Aduncisulcus</taxon>
    </lineage>
</organism>
<evidence type="ECO:0000313" key="2">
    <source>
        <dbReference type="Proteomes" id="UP001057375"/>
    </source>
</evidence>
<dbReference type="EMBL" id="BQXS01011539">
    <property type="protein sequence ID" value="GKT13770.1"/>
    <property type="molecule type" value="Genomic_DNA"/>
</dbReference>
<sequence length="1019" mass="119086">MDETIMYEDMFALKFLQEILSKCINDSDSEACEDGSEKCPREYRSMMQRDYDIPLLPPDRQKLRDILKLAISVWGEISWKLSDLSEYGSEEYFSQDGENLLMDDSEKIQERNKYWAKRVESGKIMFCPPNIFDVGLYCFQAFLDEFSQLFMKERGTPSAIFSKIGFYMDRMKEGYKMVSDVIIKQFSVDTKIPRHCPNWKWNVSHPDICSLTVEQSHKFDTIIMASTIPQDFHNLFLGSTFYYALYLVVRRMKNLRYKYQKGKSIESHLFGQIIYHDVDIFGDMIHLLEQPSNVIPINDEISVFSTITSKNSYFTSEIQYTILEIIRKLTHFKQFKKTLLEKRILSHMVNLLPKIEYHSRYCTSVLLSAVQLMFECDSVTRKEIISIVGPHINSILAHTFCPNSILWVQNFLYSASFQPSFHDKIAEFLPTLHSKVLALLQEGYYCGKARNDNLFIMSENGKDPKEIGFDVFTGEYDPQVHDGKYLELFHPTFDSYFRLIYMMSSSSSERHKISIDELINPVIVNWYVQYAKSFNENLELVNLFKVLSLHICKDNYINLALHSMPPPPLKLTKVYGDCIPYINNMHLKFCELWLQDYLAMYHECCHSSSSSQQHHVEIEDKDLMDCEQNGIHHREIAHKMLEQYGGDGMVNMCAYILAIEEIYLSLRIKIVGKMDKVSTLSMYVLEHCGIHLLMLRNDPLIHKLLTRINFHILLCSKFPHLLGLGKSKWLFSAFSLFLRLLKNVSQLFTLSARQSAIVKGVLIPCVADIVRSNGIWEFISPEFIHLMAKYCEKDVGFILFKFFKPFYSQFKKFSQVNEEFTFSFRSFCGKIFDLFVIASHAQKREMLQILPDCIPLFPNFDPLLLSQILLWLDEILVLEPNDQIIRDISKIFTFFALIGRIDESFGIERIFKCFHYVEWSHCTKSLQKNVLSLIAQSLFKLFDKWPIDQLTAFILGSGVESLFFDDFNPMIFPSLLELGRCIILSESSLRMRKSRLLLRIDDVSHFTFGRMWQKYIEGL</sequence>
<evidence type="ECO:0000313" key="1">
    <source>
        <dbReference type="EMBL" id="GKT13770.1"/>
    </source>
</evidence>
<dbReference type="Proteomes" id="UP001057375">
    <property type="component" value="Unassembled WGS sequence"/>
</dbReference>
<name>A0ABQ5JQY7_9EUKA</name>
<proteinExistence type="predicted"/>
<comment type="caution">
    <text evidence="1">The sequence shown here is derived from an EMBL/GenBank/DDBJ whole genome shotgun (WGS) entry which is preliminary data.</text>
</comment>
<accession>A0ABQ5JQY7</accession>
<gene>
    <name evidence="1" type="ORF">ADUPG1_010331</name>
</gene>
<protein>
    <submittedName>
        <fullName evidence="1">Uncharacterized protein</fullName>
    </submittedName>
</protein>
<keyword evidence="2" id="KW-1185">Reference proteome</keyword>